<proteinExistence type="predicted"/>
<reference evidence="2" key="1">
    <citation type="submission" date="2013-10" db="EMBL/GenBank/DDBJ databases">
        <title>Genomic analysis of the causative agents of coccidiosis in chickens.</title>
        <authorList>
            <person name="Reid A.J."/>
            <person name="Blake D."/>
            <person name="Billington K."/>
            <person name="Browne H."/>
            <person name="Dunn M."/>
            <person name="Hung S."/>
            <person name="Kawahara F."/>
            <person name="Miranda-Saavedra D."/>
            <person name="Mourier T."/>
            <person name="Nagra H."/>
            <person name="Otto T.D."/>
            <person name="Rawlings N."/>
            <person name="Sanchez A."/>
            <person name="Sanders M."/>
            <person name="Subramaniam C."/>
            <person name="Tay Y."/>
            <person name="Dear P."/>
            <person name="Doerig C."/>
            <person name="Gruber A."/>
            <person name="Parkinson J."/>
            <person name="Shirley M."/>
            <person name="Wan K.L."/>
            <person name="Berriman M."/>
            <person name="Tomley F."/>
            <person name="Pain A."/>
        </authorList>
    </citation>
    <scope>NUCLEOTIDE SEQUENCE [LARGE SCALE GENOMIC DNA]</scope>
    <source>
        <strain evidence="2">Houghton</strain>
    </source>
</reference>
<feature type="compositionally biased region" description="Polar residues" evidence="1">
    <location>
        <begin position="10"/>
        <end position="27"/>
    </location>
</feature>
<evidence type="ECO:0000256" key="1">
    <source>
        <dbReference type="SAM" id="MobiDB-lite"/>
    </source>
</evidence>
<dbReference type="PANTHER" id="PTHR35450">
    <property type="entry name" value="REVERSE TRANSCRIPTASE DOMAIN-CONTAINING PROTEIN"/>
    <property type="match status" value="1"/>
</dbReference>
<accession>U6H593</accession>
<protein>
    <recommendedName>
        <fullName evidence="4">Reverse transcriptase domain-containing protein</fullName>
    </recommendedName>
</protein>
<evidence type="ECO:0000313" key="2">
    <source>
        <dbReference type="EMBL" id="CDI87756.1"/>
    </source>
</evidence>
<reference evidence="2" key="2">
    <citation type="submission" date="2013-10" db="EMBL/GenBank/DDBJ databases">
        <authorList>
            <person name="Aslett M."/>
        </authorList>
    </citation>
    <scope>NUCLEOTIDE SEQUENCE [LARGE SCALE GENOMIC DNA]</scope>
    <source>
        <strain evidence="2">Houghton</strain>
    </source>
</reference>
<name>U6H593_9EIME</name>
<evidence type="ECO:0000313" key="3">
    <source>
        <dbReference type="Proteomes" id="UP000018201"/>
    </source>
</evidence>
<dbReference type="Proteomes" id="UP000018201">
    <property type="component" value="Unassembled WGS sequence"/>
</dbReference>
<dbReference type="PANTHER" id="PTHR35450:SF2">
    <property type="entry name" value="REVERSE TRANSCRIPTASE DOMAIN-CONTAINING PROTEIN"/>
    <property type="match status" value="1"/>
</dbReference>
<dbReference type="EMBL" id="HG708198">
    <property type="protein sequence ID" value="CDI87756.1"/>
    <property type="molecule type" value="Genomic_DNA"/>
</dbReference>
<gene>
    <name evidence="2" type="ORF">EPH_0052370</name>
</gene>
<feature type="region of interest" description="Disordered" evidence="1">
    <location>
        <begin position="1"/>
        <end position="69"/>
    </location>
</feature>
<keyword evidence="3" id="KW-1185">Reference proteome</keyword>
<dbReference type="VEuPathDB" id="ToxoDB:EPH_0052370"/>
<sequence length="445" mass="49999">MMEGARNTFRESSTADSYKTSRGSCNDKNPKETNQRRKKNPPNEHRELRNPKDRRASEAGSGTGKRRQAPSGAYAIDLYFTEEDVHSQLPKSNLKSAAAPDGIGFFVYKRTVGQQDYGLGSTVLGRLKVAEGLLASEWVPRAPTSCPKHPQLQAEATNRCLVLRMTVGKQPVKVYQMAYADDLKTVASTRAGISTLRQPVVRFLQWTGLEAKPSKCAILGWKRGEKRQQPDPVQLKLHNEVLPVVKLGKAYKYLGVKGALESLVHQNQILRAMSMAKKDIAKLLRSALLPWQKLDAISAFVMYRLDYHLRYCYPYRQQMIAFDRNIRSFLKVTFKFSKSTVVEMFHQPTSHGGLRCISLIMTATATQIDHAVQMLNSSYSVIRAIAEGQLLEIINKAFIYTPESGKSDWEAIIAYLNGRDLGCLKKRGKLVGVRSLWSELPGRYG</sequence>
<feature type="compositionally biased region" description="Basic and acidic residues" evidence="1">
    <location>
        <begin position="28"/>
        <end position="57"/>
    </location>
</feature>
<organism evidence="2 3">
    <name type="scientific">Eimeria praecox</name>
    <dbReference type="NCBI Taxonomy" id="51316"/>
    <lineage>
        <taxon>Eukaryota</taxon>
        <taxon>Sar</taxon>
        <taxon>Alveolata</taxon>
        <taxon>Apicomplexa</taxon>
        <taxon>Conoidasida</taxon>
        <taxon>Coccidia</taxon>
        <taxon>Eucoccidiorida</taxon>
        <taxon>Eimeriorina</taxon>
        <taxon>Eimeriidae</taxon>
        <taxon>Eimeria</taxon>
    </lineage>
</organism>
<dbReference type="AlphaFoldDB" id="U6H593"/>
<evidence type="ECO:0008006" key="4">
    <source>
        <dbReference type="Google" id="ProtNLM"/>
    </source>
</evidence>
<dbReference type="OrthoDB" id="346743at2759"/>